<dbReference type="Proteomes" id="UP000295606">
    <property type="component" value="Unassembled WGS sequence"/>
</dbReference>
<organism evidence="13 14">
    <name type="scientific">Paraburkholderia guartelaensis</name>
    <dbReference type="NCBI Taxonomy" id="2546446"/>
    <lineage>
        <taxon>Bacteria</taxon>
        <taxon>Pseudomonadati</taxon>
        <taxon>Pseudomonadota</taxon>
        <taxon>Betaproteobacteria</taxon>
        <taxon>Burkholderiales</taxon>
        <taxon>Burkholderiaceae</taxon>
        <taxon>Paraburkholderia</taxon>
    </lineage>
</organism>
<keyword evidence="6 11" id="KW-0732">Signal</keyword>
<keyword evidence="8" id="KW-0626">Porin</keyword>
<dbReference type="GO" id="GO:0015288">
    <property type="term" value="F:porin activity"/>
    <property type="evidence" value="ECO:0007669"/>
    <property type="project" value="UniProtKB-KW"/>
</dbReference>
<keyword evidence="10" id="KW-0998">Cell outer membrane</keyword>
<evidence type="ECO:0000256" key="9">
    <source>
        <dbReference type="ARBA" id="ARBA00023136"/>
    </source>
</evidence>
<protein>
    <submittedName>
        <fullName evidence="13">Porin</fullName>
    </submittedName>
</protein>
<dbReference type="InterPro" id="IPR033900">
    <property type="entry name" value="Gram_neg_porin_domain"/>
</dbReference>
<evidence type="ECO:0000259" key="12">
    <source>
        <dbReference type="Pfam" id="PF13609"/>
    </source>
</evidence>
<dbReference type="PANTHER" id="PTHR34501:SF9">
    <property type="entry name" value="MAJOR OUTER MEMBRANE PROTEIN P.IA"/>
    <property type="match status" value="1"/>
</dbReference>
<evidence type="ECO:0000313" key="14">
    <source>
        <dbReference type="Proteomes" id="UP000295606"/>
    </source>
</evidence>
<sequence length="363" mass="38093">MRKCSIAIMLAVLPVEGAFAQSNVTMYGLIDGGISYVSNQGGHSVTKFDDGIFNPNLFGITGAEDLGGGTKVIFKLENQFQLGTGAMLQQGLFGRNAWVGLDNAHLGKLTLGNVYDFMYTSLTEAGNAPPVFSGGLYNFAAGPFQKLGIPQNPTGWFDWSRTSGIPTSNSIKYESPIFAGLSVGALYSPGGVAGSFGSNSAMSFGLNYANGPFGVGAAYTQKKYPGSASGSPQIPVWNWGVGAHYVFGPVYTAADFVTVRNSFTGAGAYAGQLAASWQITPAWSFGASYMYMKGNDVLDNNHANQLGATLNYSLSKRTMVYAEGVYQRANSGAQAAINGIMDPNGSSSSASQAIARVGLRTTF</sequence>
<comment type="subcellular location">
    <subcellularLocation>
        <location evidence="1">Cell outer membrane</location>
        <topology evidence="1">Multi-pass membrane protein</topology>
    </subcellularLocation>
</comment>
<feature type="chain" id="PRO_5021025780" evidence="11">
    <location>
        <begin position="21"/>
        <end position="363"/>
    </location>
</feature>
<evidence type="ECO:0000313" key="13">
    <source>
        <dbReference type="EMBL" id="TDG03901.1"/>
    </source>
</evidence>
<dbReference type="Pfam" id="PF13609">
    <property type="entry name" value="Porin_4"/>
    <property type="match status" value="1"/>
</dbReference>
<comment type="subunit">
    <text evidence="2">Homotrimer.</text>
</comment>
<keyword evidence="4" id="KW-1134">Transmembrane beta strand</keyword>
<dbReference type="Gene3D" id="2.40.160.10">
    <property type="entry name" value="Porin"/>
    <property type="match status" value="1"/>
</dbReference>
<reference evidence="13 14" key="1">
    <citation type="submission" date="2019-03" db="EMBL/GenBank/DDBJ databases">
        <title>Paraburkholderia sp. isolated from native Mimosa gymnas in Guartela State Park, Brazil.</title>
        <authorList>
            <person name="Paulitsch F."/>
            <person name="Hungria M."/>
            <person name="Delamuta J.R.M."/>
            <person name="Ribeiro R.A."/>
            <person name="Dall'Agnol R."/>
            <person name="Silva J.S.B."/>
        </authorList>
    </citation>
    <scope>NUCLEOTIDE SEQUENCE [LARGE SCALE GENOMIC DNA]</scope>
    <source>
        <strain evidence="13 14">CNPSo 3008</strain>
    </source>
</reference>
<evidence type="ECO:0000256" key="6">
    <source>
        <dbReference type="ARBA" id="ARBA00022729"/>
    </source>
</evidence>
<evidence type="ECO:0000256" key="3">
    <source>
        <dbReference type="ARBA" id="ARBA00022448"/>
    </source>
</evidence>
<evidence type="ECO:0000256" key="1">
    <source>
        <dbReference type="ARBA" id="ARBA00004571"/>
    </source>
</evidence>
<dbReference type="EMBL" id="SMOD01000034">
    <property type="protein sequence ID" value="TDG03901.1"/>
    <property type="molecule type" value="Genomic_DNA"/>
</dbReference>
<dbReference type="SUPFAM" id="SSF56935">
    <property type="entry name" value="Porins"/>
    <property type="match status" value="1"/>
</dbReference>
<dbReference type="GO" id="GO:0009279">
    <property type="term" value="C:cell outer membrane"/>
    <property type="evidence" value="ECO:0007669"/>
    <property type="project" value="UniProtKB-SubCell"/>
</dbReference>
<evidence type="ECO:0000256" key="4">
    <source>
        <dbReference type="ARBA" id="ARBA00022452"/>
    </source>
</evidence>
<keyword evidence="9" id="KW-0472">Membrane</keyword>
<dbReference type="GO" id="GO:0046930">
    <property type="term" value="C:pore complex"/>
    <property type="evidence" value="ECO:0007669"/>
    <property type="project" value="UniProtKB-KW"/>
</dbReference>
<evidence type="ECO:0000256" key="8">
    <source>
        <dbReference type="ARBA" id="ARBA00023114"/>
    </source>
</evidence>
<dbReference type="PANTHER" id="PTHR34501">
    <property type="entry name" value="PROTEIN YDDL-RELATED"/>
    <property type="match status" value="1"/>
</dbReference>
<dbReference type="InterPro" id="IPR023614">
    <property type="entry name" value="Porin_dom_sf"/>
</dbReference>
<feature type="signal peptide" evidence="11">
    <location>
        <begin position="1"/>
        <end position="20"/>
    </location>
</feature>
<comment type="caution">
    <text evidence="13">The sequence shown here is derived from an EMBL/GenBank/DDBJ whole genome shotgun (WGS) entry which is preliminary data.</text>
</comment>
<evidence type="ECO:0000256" key="10">
    <source>
        <dbReference type="ARBA" id="ARBA00023237"/>
    </source>
</evidence>
<evidence type="ECO:0000256" key="11">
    <source>
        <dbReference type="SAM" id="SignalP"/>
    </source>
</evidence>
<dbReference type="AlphaFoldDB" id="A0A4R5L7Q9"/>
<evidence type="ECO:0000256" key="7">
    <source>
        <dbReference type="ARBA" id="ARBA00023065"/>
    </source>
</evidence>
<dbReference type="InterPro" id="IPR050298">
    <property type="entry name" value="Gram-neg_bact_OMP"/>
</dbReference>
<name>A0A4R5L7Q9_9BURK</name>
<proteinExistence type="predicted"/>
<dbReference type="CDD" id="cd00342">
    <property type="entry name" value="gram_neg_porins"/>
    <property type="match status" value="1"/>
</dbReference>
<feature type="domain" description="Porin" evidence="12">
    <location>
        <begin position="18"/>
        <end position="329"/>
    </location>
</feature>
<dbReference type="RefSeq" id="WP_133187520.1">
    <property type="nucleotide sequence ID" value="NZ_SMOD01000034.1"/>
</dbReference>
<evidence type="ECO:0000256" key="2">
    <source>
        <dbReference type="ARBA" id="ARBA00011233"/>
    </source>
</evidence>
<dbReference type="GO" id="GO:0006811">
    <property type="term" value="P:monoatomic ion transport"/>
    <property type="evidence" value="ECO:0007669"/>
    <property type="project" value="UniProtKB-KW"/>
</dbReference>
<keyword evidence="5" id="KW-0812">Transmembrane</keyword>
<accession>A0A4R5L7Q9</accession>
<keyword evidence="7" id="KW-0406">Ion transport</keyword>
<dbReference type="OrthoDB" id="8982743at2"/>
<gene>
    <name evidence="13" type="ORF">E1N52_32270</name>
</gene>
<keyword evidence="3" id="KW-0813">Transport</keyword>
<evidence type="ECO:0000256" key="5">
    <source>
        <dbReference type="ARBA" id="ARBA00022692"/>
    </source>
</evidence>